<evidence type="ECO:0000313" key="1">
    <source>
        <dbReference type="EMBL" id="AHY46159.1"/>
    </source>
</evidence>
<dbReference type="eggNOG" id="ENOG502ZUW0">
    <property type="taxonomic scope" value="Bacteria"/>
</dbReference>
<accession>A0A023X273</accession>
<dbReference type="HOGENOM" id="CLU_164112_0_0_11"/>
<dbReference type="STRING" id="42256.RradSPS_0876"/>
<reference evidence="1 3" key="1">
    <citation type="submission" date="2014-03" db="EMBL/GenBank/DDBJ databases">
        <title>Complete genome sequence of the Radio-Resistant Rubrobacter radiotolerans RSPS-4.</title>
        <authorList>
            <person name="Egas C.C."/>
            <person name="Barroso C.C."/>
            <person name="Froufe H.J.C."/>
            <person name="Pacheco J.J."/>
            <person name="Albuquerque L.L."/>
            <person name="da Costa M.M.S."/>
        </authorList>
    </citation>
    <scope>NUCLEOTIDE SEQUENCE [LARGE SCALE GENOMIC DNA]</scope>
    <source>
        <strain evidence="1 3">RSPS-4</strain>
    </source>
</reference>
<dbReference type="RefSeq" id="WP_038680949.1">
    <property type="nucleotide sequence ID" value="NZ_CP007514.1"/>
</dbReference>
<dbReference type="OrthoDB" id="5244535at2"/>
<dbReference type="Proteomes" id="UP001281130">
    <property type="component" value="Unassembled WGS sequence"/>
</dbReference>
<dbReference type="EMBL" id="CP007514">
    <property type="protein sequence ID" value="AHY46159.1"/>
    <property type="molecule type" value="Genomic_DNA"/>
</dbReference>
<sequence length="108" mass="12447">MTVCLERPGVQVPGLSIPEEPLRLKARVRAELESDPEAGDALVREAIFLARPLWRRWGEELRARGMRRRDFFAIARGYSQEIRLWVVGERPWEHCASGLAGRVRRRVG</sequence>
<dbReference type="AlphaFoldDB" id="A0A023X273"/>
<reference evidence="2" key="2">
    <citation type="submission" date="2023-11" db="EMBL/GenBank/DDBJ databases">
        <title>MicrobeMod: A computational toolkit for identifying prokaryotic methylation and restriction-modification with nanopore sequencing.</title>
        <authorList>
            <person name="Crits-Christoph A."/>
            <person name="Kang S.C."/>
            <person name="Lee H."/>
            <person name="Ostrov N."/>
        </authorList>
    </citation>
    <scope>NUCLEOTIDE SEQUENCE</scope>
    <source>
        <strain evidence="2">ATCC 51242</strain>
    </source>
</reference>
<proteinExistence type="predicted"/>
<dbReference type="KEGG" id="rrd:RradSPS_0876"/>
<dbReference type="Proteomes" id="UP000025229">
    <property type="component" value="Chromosome"/>
</dbReference>
<evidence type="ECO:0000313" key="2">
    <source>
        <dbReference type="EMBL" id="MDX5893569.1"/>
    </source>
</evidence>
<name>A0A023X273_RUBRA</name>
<protein>
    <submittedName>
        <fullName evidence="1">Uncharacterized protein</fullName>
    </submittedName>
</protein>
<keyword evidence="3" id="KW-1185">Reference proteome</keyword>
<organism evidence="1 3">
    <name type="scientific">Rubrobacter radiotolerans</name>
    <name type="common">Arthrobacter radiotolerans</name>
    <dbReference type="NCBI Taxonomy" id="42256"/>
    <lineage>
        <taxon>Bacteria</taxon>
        <taxon>Bacillati</taxon>
        <taxon>Actinomycetota</taxon>
        <taxon>Rubrobacteria</taxon>
        <taxon>Rubrobacterales</taxon>
        <taxon>Rubrobacteraceae</taxon>
        <taxon>Rubrobacter</taxon>
    </lineage>
</organism>
<evidence type="ECO:0000313" key="3">
    <source>
        <dbReference type="Proteomes" id="UP000025229"/>
    </source>
</evidence>
<gene>
    <name evidence="1" type="ORF">RradSPS_0876</name>
    <name evidence="2" type="ORF">SIL72_05940</name>
</gene>
<dbReference type="EMBL" id="JAWXXX010000001">
    <property type="protein sequence ID" value="MDX5893569.1"/>
    <property type="molecule type" value="Genomic_DNA"/>
</dbReference>